<evidence type="ECO:0000256" key="2">
    <source>
        <dbReference type="PROSITE-ProRule" id="PRU00335"/>
    </source>
</evidence>
<feature type="DNA-binding region" description="H-T-H motif" evidence="2">
    <location>
        <begin position="32"/>
        <end position="51"/>
    </location>
</feature>
<evidence type="ECO:0000256" key="1">
    <source>
        <dbReference type="ARBA" id="ARBA00023125"/>
    </source>
</evidence>
<organism evidence="4 5">
    <name type="scientific">Kibdelosporangium phytohabitans</name>
    <dbReference type="NCBI Taxonomy" id="860235"/>
    <lineage>
        <taxon>Bacteria</taxon>
        <taxon>Bacillati</taxon>
        <taxon>Actinomycetota</taxon>
        <taxon>Actinomycetes</taxon>
        <taxon>Pseudonocardiales</taxon>
        <taxon>Pseudonocardiaceae</taxon>
        <taxon>Kibdelosporangium</taxon>
    </lineage>
</organism>
<gene>
    <name evidence="4" type="ORF">AOZ06_51920</name>
</gene>
<dbReference type="GO" id="GO:0003677">
    <property type="term" value="F:DNA binding"/>
    <property type="evidence" value="ECO:0007669"/>
    <property type="project" value="UniProtKB-UniRule"/>
</dbReference>
<evidence type="ECO:0000313" key="4">
    <source>
        <dbReference type="EMBL" id="ALG14261.1"/>
    </source>
</evidence>
<dbReference type="PROSITE" id="PS50977">
    <property type="entry name" value="HTH_TETR_2"/>
    <property type="match status" value="1"/>
</dbReference>
<dbReference type="Gene3D" id="1.10.357.10">
    <property type="entry name" value="Tetracycline Repressor, domain 2"/>
    <property type="match status" value="1"/>
</dbReference>
<dbReference type="EMBL" id="CP012752">
    <property type="protein sequence ID" value="ALG14261.1"/>
    <property type="molecule type" value="Genomic_DNA"/>
</dbReference>
<name>A0A0N9I7Q4_9PSEU</name>
<dbReference type="InterPro" id="IPR001647">
    <property type="entry name" value="HTH_TetR"/>
</dbReference>
<dbReference type="STRING" id="860235.AOZ06_51920"/>
<sequence>MSQENLRVRRTRILLRDALVDLIDERGFDRITVGELTTRAMVSRAAFYRNYRDKYHLAEQVFDDALTALMATAPEDVPQRWTEFFDHVATYERLYKALLSRKAGTWFADMMRAKMASVSAHHLTGKDGNDLAPTVVGAVAVQAITWWLLHDRPCSAGEIADRTAEMMRAIIDVELRHPS</sequence>
<proteinExistence type="predicted"/>
<reference evidence="4 5" key="1">
    <citation type="submission" date="2015-07" db="EMBL/GenBank/DDBJ databases">
        <title>Genome sequencing of Kibdelosporangium phytohabitans.</title>
        <authorList>
            <person name="Qin S."/>
            <person name="Xing K."/>
        </authorList>
    </citation>
    <scope>NUCLEOTIDE SEQUENCE [LARGE SCALE GENOMIC DNA]</scope>
    <source>
        <strain evidence="4 5">KLBMP1111</strain>
    </source>
</reference>
<dbReference type="RefSeq" id="WP_054296131.1">
    <property type="nucleotide sequence ID" value="NZ_CP012752.1"/>
</dbReference>
<evidence type="ECO:0000313" key="5">
    <source>
        <dbReference type="Proteomes" id="UP000063699"/>
    </source>
</evidence>
<evidence type="ECO:0000259" key="3">
    <source>
        <dbReference type="PROSITE" id="PS50977"/>
    </source>
</evidence>
<dbReference type="KEGG" id="kphy:AOZ06_51920"/>
<dbReference type="SUPFAM" id="SSF46689">
    <property type="entry name" value="Homeodomain-like"/>
    <property type="match status" value="1"/>
</dbReference>
<keyword evidence="5" id="KW-1185">Reference proteome</keyword>
<dbReference type="Proteomes" id="UP000063699">
    <property type="component" value="Chromosome"/>
</dbReference>
<dbReference type="PANTHER" id="PTHR43479">
    <property type="entry name" value="ACREF/ENVCD OPERON REPRESSOR-RELATED"/>
    <property type="match status" value="1"/>
</dbReference>
<dbReference type="InterPro" id="IPR009057">
    <property type="entry name" value="Homeodomain-like_sf"/>
</dbReference>
<feature type="domain" description="HTH tetR-type" evidence="3">
    <location>
        <begin position="9"/>
        <end position="69"/>
    </location>
</feature>
<dbReference type="InterPro" id="IPR050624">
    <property type="entry name" value="HTH-type_Tx_Regulator"/>
</dbReference>
<protein>
    <submittedName>
        <fullName evidence="4">TetR family transcriptional regulator</fullName>
    </submittedName>
</protein>
<accession>A0A0N9I7Q4</accession>
<dbReference type="AlphaFoldDB" id="A0A0N9I7Q4"/>
<dbReference type="Pfam" id="PF00440">
    <property type="entry name" value="TetR_N"/>
    <property type="match status" value="1"/>
</dbReference>
<dbReference type="PANTHER" id="PTHR43479:SF7">
    <property type="entry name" value="TETR-FAMILY TRANSCRIPTIONAL REGULATOR"/>
    <property type="match status" value="1"/>
</dbReference>
<keyword evidence="1 2" id="KW-0238">DNA-binding</keyword>